<keyword evidence="3" id="KW-1185">Reference proteome</keyword>
<gene>
    <name evidence="2" type="ORF">NG800_014165</name>
</gene>
<sequence>MIRKNDKVALECLYLDYCCILYGLALRSVKSQVDAQEIVQLTFLKIWKNIDLFEGQKPPLKIWVIQNLMTVIREFLTSKNIKFNFTIADFPNFSFELIQDNTEDYRKLDIDNLKSISI</sequence>
<dbReference type="SUPFAM" id="SSF88946">
    <property type="entry name" value="Sigma2 domain of RNA polymerase sigma factors"/>
    <property type="match status" value="1"/>
</dbReference>
<dbReference type="InterPro" id="IPR013325">
    <property type="entry name" value="RNA_pol_sigma_r2"/>
</dbReference>
<dbReference type="EMBL" id="JAMXLT020000025">
    <property type="protein sequence ID" value="MDW8550067.1"/>
    <property type="molecule type" value="Genomic_DNA"/>
</dbReference>
<evidence type="ECO:0000313" key="2">
    <source>
        <dbReference type="EMBL" id="MDW8550067.1"/>
    </source>
</evidence>
<protein>
    <submittedName>
        <fullName evidence="2">Sigma factor</fullName>
    </submittedName>
</protein>
<evidence type="ECO:0000313" key="3">
    <source>
        <dbReference type="Proteomes" id="UP001204439"/>
    </source>
</evidence>
<feature type="domain" description="RNA polymerase sigma-70 region 2" evidence="1">
    <location>
        <begin position="21"/>
        <end position="73"/>
    </location>
</feature>
<dbReference type="Gene3D" id="1.10.1740.10">
    <property type="match status" value="1"/>
</dbReference>
<organism evidence="2 3">
    <name type="scientific">Epilithonimonas ginsengisoli</name>
    <dbReference type="NCBI Taxonomy" id="1245592"/>
    <lineage>
        <taxon>Bacteria</taxon>
        <taxon>Pseudomonadati</taxon>
        <taxon>Bacteroidota</taxon>
        <taxon>Flavobacteriia</taxon>
        <taxon>Flavobacteriales</taxon>
        <taxon>Weeksellaceae</taxon>
        <taxon>Chryseobacterium group</taxon>
        <taxon>Epilithonimonas</taxon>
    </lineage>
</organism>
<proteinExistence type="predicted"/>
<dbReference type="Pfam" id="PF04542">
    <property type="entry name" value="Sigma70_r2"/>
    <property type="match status" value="1"/>
</dbReference>
<accession>A0ABU4JKD6</accession>
<comment type="caution">
    <text evidence="2">The sequence shown here is derived from an EMBL/GenBank/DDBJ whole genome shotgun (WGS) entry which is preliminary data.</text>
</comment>
<reference evidence="2 3" key="1">
    <citation type="submission" date="2023-11" db="EMBL/GenBank/DDBJ databases">
        <title>First isolation, identification, and characterization of non-pathogenic Epilithonimonas ginsengisoli isolated from diseased farmed rainbow trout (Oncorhynchus mykiss) in Chile.</title>
        <authorList>
            <person name="Miranda C.D."/>
            <person name="Irgang R."/>
            <person name="Concha C."/>
            <person name="Rojas R."/>
            <person name="Avendano R."/>
        </authorList>
    </citation>
    <scope>NUCLEOTIDE SEQUENCE [LARGE SCALE GENOMIC DNA]</scope>
    <source>
        <strain evidence="2 3">FP99</strain>
    </source>
</reference>
<dbReference type="Proteomes" id="UP001204439">
    <property type="component" value="Unassembled WGS sequence"/>
</dbReference>
<dbReference type="RefSeq" id="WP_165596613.1">
    <property type="nucleotide sequence ID" value="NZ_JAMXLT020000025.1"/>
</dbReference>
<evidence type="ECO:0000259" key="1">
    <source>
        <dbReference type="Pfam" id="PF04542"/>
    </source>
</evidence>
<dbReference type="InterPro" id="IPR007627">
    <property type="entry name" value="RNA_pol_sigma70_r2"/>
</dbReference>
<name>A0ABU4JKD6_9FLAO</name>